<evidence type="ECO:0000256" key="3">
    <source>
        <dbReference type="ARBA" id="ARBA00022670"/>
    </source>
</evidence>
<keyword evidence="8 9" id="KW-0472">Membrane</keyword>
<dbReference type="NCBIfam" id="TIGR00077">
    <property type="entry name" value="lspA"/>
    <property type="match status" value="1"/>
</dbReference>
<feature type="active site" evidence="9">
    <location>
        <position position="128"/>
    </location>
</feature>
<dbReference type="HAMAP" id="MF_00161">
    <property type="entry name" value="LspA"/>
    <property type="match status" value="1"/>
</dbReference>
<dbReference type="PROSITE" id="PS00855">
    <property type="entry name" value="SPASE_II"/>
    <property type="match status" value="1"/>
</dbReference>
<evidence type="ECO:0000256" key="1">
    <source>
        <dbReference type="ARBA" id="ARBA00006139"/>
    </source>
</evidence>
<accession>A0ABU2ZGS5</accession>
<evidence type="ECO:0000256" key="10">
    <source>
        <dbReference type="RuleBase" id="RU000594"/>
    </source>
</evidence>
<dbReference type="RefSeq" id="WP_311340359.1">
    <property type="nucleotide sequence ID" value="NZ_JAVRHS010000003.1"/>
</dbReference>
<evidence type="ECO:0000256" key="9">
    <source>
        <dbReference type="HAMAP-Rule" id="MF_00161"/>
    </source>
</evidence>
<feature type="transmembrane region" description="Helical" evidence="9">
    <location>
        <begin position="103"/>
        <end position="121"/>
    </location>
</feature>
<dbReference type="EC" id="3.4.23.36" evidence="9"/>
<comment type="function">
    <text evidence="9 10">This protein specifically catalyzes the removal of signal peptides from prolipoproteins.</text>
</comment>
<comment type="pathway">
    <text evidence="9">Protein modification; lipoprotein biosynthesis (signal peptide cleavage).</text>
</comment>
<feature type="transmembrane region" description="Helical" evidence="9">
    <location>
        <begin position="77"/>
        <end position="96"/>
    </location>
</feature>
<keyword evidence="13" id="KW-1185">Reference proteome</keyword>
<evidence type="ECO:0000313" key="12">
    <source>
        <dbReference type="EMBL" id="MDT0575798.1"/>
    </source>
</evidence>
<sequence length="185" mass="20134">MTTTEPARVLWRRRLAGLGLAAAITLGDQLLKLWLLGPMLLRERGLIPIVSFFDFRYAENRGISYGFLSADSLESRLFLFALTGAIALGVLVWILRERRAGDIAALSLVLGGALGNIIDRVRFTYVVDYADLHFGSIRPFAIFNLADAAITIGVVLLLARSLLIRDDTTKSAATTPERGSAGLGE</sequence>
<evidence type="ECO:0000313" key="13">
    <source>
        <dbReference type="Proteomes" id="UP001259803"/>
    </source>
</evidence>
<feature type="active site" evidence="9">
    <location>
        <position position="147"/>
    </location>
</feature>
<evidence type="ECO:0000256" key="2">
    <source>
        <dbReference type="ARBA" id="ARBA00022475"/>
    </source>
</evidence>
<dbReference type="InterPro" id="IPR001872">
    <property type="entry name" value="Peptidase_A8"/>
</dbReference>
<keyword evidence="5 9" id="KW-0064">Aspartyl protease</keyword>
<evidence type="ECO:0000256" key="6">
    <source>
        <dbReference type="ARBA" id="ARBA00022801"/>
    </source>
</evidence>
<evidence type="ECO:0000256" key="7">
    <source>
        <dbReference type="ARBA" id="ARBA00022989"/>
    </source>
</evidence>
<comment type="similarity">
    <text evidence="1 9 11">Belongs to the peptidase A8 family.</text>
</comment>
<comment type="catalytic activity">
    <reaction evidence="9 10">
        <text>Release of signal peptides from bacterial membrane prolipoproteins. Hydrolyzes -Xaa-Yaa-Zaa-|-(S,diacylglyceryl)Cys-, in which Xaa is hydrophobic (preferably Leu), and Yaa (Ala or Ser) and Zaa (Gly or Ala) have small, neutral side chains.</text>
        <dbReference type="EC" id="3.4.23.36"/>
    </reaction>
</comment>
<keyword evidence="4 9" id="KW-0812">Transmembrane</keyword>
<gene>
    <name evidence="9 12" type="primary">lspA</name>
    <name evidence="12" type="ORF">RM533_06325</name>
</gene>
<keyword evidence="7 9" id="KW-1133">Transmembrane helix</keyword>
<dbReference type="Proteomes" id="UP001259803">
    <property type="component" value="Unassembled WGS sequence"/>
</dbReference>
<keyword evidence="3 9" id="KW-0645">Protease</keyword>
<protein>
    <recommendedName>
        <fullName evidence="9">Lipoprotein signal peptidase</fullName>
        <ecNumber evidence="9">3.4.23.36</ecNumber>
    </recommendedName>
    <alternativeName>
        <fullName evidence="9">Prolipoprotein signal peptidase</fullName>
    </alternativeName>
    <alternativeName>
        <fullName evidence="9">Signal peptidase II</fullName>
        <shortName evidence="9">SPase II</shortName>
    </alternativeName>
</protein>
<keyword evidence="2 9" id="KW-1003">Cell membrane</keyword>
<organism evidence="12 13">
    <name type="scientific">Croceicoccus esteveae</name>
    <dbReference type="NCBI Taxonomy" id="3075597"/>
    <lineage>
        <taxon>Bacteria</taxon>
        <taxon>Pseudomonadati</taxon>
        <taxon>Pseudomonadota</taxon>
        <taxon>Alphaproteobacteria</taxon>
        <taxon>Sphingomonadales</taxon>
        <taxon>Erythrobacteraceae</taxon>
        <taxon>Croceicoccus</taxon>
    </lineage>
</organism>
<dbReference type="EMBL" id="JAVRHS010000003">
    <property type="protein sequence ID" value="MDT0575798.1"/>
    <property type="molecule type" value="Genomic_DNA"/>
</dbReference>
<reference evidence="12 13" key="1">
    <citation type="submission" date="2023-09" db="EMBL/GenBank/DDBJ databases">
        <authorList>
            <person name="Rey-Velasco X."/>
        </authorList>
    </citation>
    <scope>NUCLEOTIDE SEQUENCE [LARGE SCALE GENOMIC DNA]</scope>
    <source>
        <strain evidence="12 13">F390</strain>
    </source>
</reference>
<dbReference type="GO" id="GO:0004190">
    <property type="term" value="F:aspartic-type endopeptidase activity"/>
    <property type="evidence" value="ECO:0007669"/>
    <property type="project" value="UniProtKB-EC"/>
</dbReference>
<evidence type="ECO:0000256" key="5">
    <source>
        <dbReference type="ARBA" id="ARBA00022750"/>
    </source>
</evidence>
<dbReference type="PANTHER" id="PTHR33695">
    <property type="entry name" value="LIPOPROTEIN SIGNAL PEPTIDASE"/>
    <property type="match status" value="1"/>
</dbReference>
<dbReference type="PANTHER" id="PTHR33695:SF1">
    <property type="entry name" value="LIPOPROTEIN SIGNAL PEPTIDASE"/>
    <property type="match status" value="1"/>
</dbReference>
<keyword evidence="6 9" id="KW-0378">Hydrolase</keyword>
<feature type="transmembrane region" description="Helical" evidence="9">
    <location>
        <begin position="141"/>
        <end position="163"/>
    </location>
</feature>
<comment type="caution">
    <text evidence="9">Lacks conserved residue(s) required for the propagation of feature annotation.</text>
</comment>
<dbReference type="Pfam" id="PF01252">
    <property type="entry name" value="Peptidase_A8"/>
    <property type="match status" value="1"/>
</dbReference>
<comment type="subcellular location">
    <subcellularLocation>
        <location evidence="9">Cell membrane</location>
        <topology evidence="9">Multi-pass membrane protein</topology>
    </subcellularLocation>
</comment>
<evidence type="ECO:0000256" key="11">
    <source>
        <dbReference type="RuleBase" id="RU004181"/>
    </source>
</evidence>
<evidence type="ECO:0000256" key="8">
    <source>
        <dbReference type="ARBA" id="ARBA00023136"/>
    </source>
</evidence>
<name>A0ABU2ZGS5_9SPHN</name>
<comment type="caution">
    <text evidence="12">The sequence shown here is derived from an EMBL/GenBank/DDBJ whole genome shotgun (WGS) entry which is preliminary data.</text>
</comment>
<dbReference type="PRINTS" id="PR00781">
    <property type="entry name" value="LIPOSIGPTASE"/>
</dbReference>
<evidence type="ECO:0000256" key="4">
    <source>
        <dbReference type="ARBA" id="ARBA00022692"/>
    </source>
</evidence>
<proteinExistence type="inferred from homology"/>